<dbReference type="Pfam" id="PF10311">
    <property type="entry name" value="Ilm1"/>
    <property type="match status" value="1"/>
</dbReference>
<feature type="transmembrane region" description="Helical" evidence="1">
    <location>
        <begin position="12"/>
        <end position="31"/>
    </location>
</feature>
<feature type="transmembrane region" description="Helical" evidence="1">
    <location>
        <begin position="92"/>
        <end position="109"/>
    </location>
</feature>
<dbReference type="InterPro" id="IPR018815">
    <property type="entry name" value="Incr_loss_mito_DNA_1"/>
</dbReference>
<reference evidence="2" key="1">
    <citation type="journal article" date="2020" name="Stud. Mycol.">
        <title>101 Dothideomycetes genomes: a test case for predicting lifestyles and emergence of pathogens.</title>
        <authorList>
            <person name="Haridas S."/>
            <person name="Albert R."/>
            <person name="Binder M."/>
            <person name="Bloem J."/>
            <person name="Labutti K."/>
            <person name="Salamov A."/>
            <person name="Andreopoulos B."/>
            <person name="Baker S."/>
            <person name="Barry K."/>
            <person name="Bills G."/>
            <person name="Bluhm B."/>
            <person name="Cannon C."/>
            <person name="Castanera R."/>
            <person name="Culley D."/>
            <person name="Daum C."/>
            <person name="Ezra D."/>
            <person name="Gonzalez J."/>
            <person name="Henrissat B."/>
            <person name="Kuo A."/>
            <person name="Liang C."/>
            <person name="Lipzen A."/>
            <person name="Lutzoni F."/>
            <person name="Magnuson J."/>
            <person name="Mondo S."/>
            <person name="Nolan M."/>
            <person name="Ohm R."/>
            <person name="Pangilinan J."/>
            <person name="Park H.-J."/>
            <person name="Ramirez L."/>
            <person name="Alfaro M."/>
            <person name="Sun H."/>
            <person name="Tritt A."/>
            <person name="Yoshinaga Y."/>
            <person name="Zwiers L.-H."/>
            <person name="Turgeon B."/>
            <person name="Goodwin S."/>
            <person name="Spatafora J."/>
            <person name="Crous P."/>
            <person name="Grigoriev I."/>
        </authorList>
    </citation>
    <scope>NUCLEOTIDE SEQUENCE</scope>
    <source>
        <strain evidence="2">CBS 113389</strain>
    </source>
</reference>
<evidence type="ECO:0000313" key="2">
    <source>
        <dbReference type="EMBL" id="KAF2481074.1"/>
    </source>
</evidence>
<name>A0A6A6PN60_9PEZI</name>
<dbReference type="AlphaFoldDB" id="A0A6A6PN60"/>
<accession>A0A6A6PN60</accession>
<organism evidence="2 3">
    <name type="scientific">Neohortaea acidophila</name>
    <dbReference type="NCBI Taxonomy" id="245834"/>
    <lineage>
        <taxon>Eukaryota</taxon>
        <taxon>Fungi</taxon>
        <taxon>Dikarya</taxon>
        <taxon>Ascomycota</taxon>
        <taxon>Pezizomycotina</taxon>
        <taxon>Dothideomycetes</taxon>
        <taxon>Dothideomycetidae</taxon>
        <taxon>Mycosphaerellales</taxon>
        <taxon>Teratosphaeriaceae</taxon>
        <taxon>Neohortaea</taxon>
    </lineage>
</organism>
<keyword evidence="1" id="KW-0812">Transmembrane</keyword>
<keyword evidence="1" id="KW-1133">Transmembrane helix</keyword>
<evidence type="ECO:0000256" key="1">
    <source>
        <dbReference type="SAM" id="Phobius"/>
    </source>
</evidence>
<keyword evidence="3" id="KW-1185">Reference proteome</keyword>
<feature type="transmembrane region" description="Helical" evidence="1">
    <location>
        <begin position="58"/>
        <end position="80"/>
    </location>
</feature>
<dbReference type="EMBL" id="MU001638">
    <property type="protein sequence ID" value="KAF2481074.1"/>
    <property type="molecule type" value="Genomic_DNA"/>
</dbReference>
<dbReference type="RefSeq" id="XP_033587644.1">
    <property type="nucleotide sequence ID" value="XM_033737980.1"/>
</dbReference>
<dbReference type="Proteomes" id="UP000799767">
    <property type="component" value="Unassembled WGS sequence"/>
</dbReference>
<dbReference type="PANTHER" id="PTHR28029:SF1">
    <property type="entry name" value="PROTEIN ILM1"/>
    <property type="match status" value="1"/>
</dbReference>
<proteinExistence type="predicted"/>
<dbReference type="PANTHER" id="PTHR28029">
    <property type="entry name" value="PROTEIN ILM1"/>
    <property type="match status" value="1"/>
</dbReference>
<sequence>MALFSVFTIIRAISLFHITLAYFFLTAPRMIADQNMVYVLGEALRLPHVTSLDKPNDASAFIAVLLAFLGIADLTGASLNEQIAVDYWLSNVPVRLTFLFGLSGYIYLFKDDGVFGSKSLLRRASAGDNVRNSLVFAWAFVETATWFWIFTSLREEKREQMRRMQERLQAEQDRL</sequence>
<dbReference type="OrthoDB" id="5299849at2759"/>
<evidence type="ECO:0000313" key="3">
    <source>
        <dbReference type="Proteomes" id="UP000799767"/>
    </source>
</evidence>
<dbReference type="GeneID" id="54478982"/>
<feature type="transmembrane region" description="Helical" evidence="1">
    <location>
        <begin position="135"/>
        <end position="153"/>
    </location>
</feature>
<gene>
    <name evidence="2" type="ORF">BDY17DRAFT_340261</name>
</gene>
<keyword evidence="1" id="KW-0472">Membrane</keyword>
<protein>
    <submittedName>
        <fullName evidence="2">Increased loss of mitochondrial DNA protein 1</fullName>
    </submittedName>
</protein>